<dbReference type="EMBL" id="JBGMDY010000004">
    <property type="protein sequence ID" value="KAL2337710.1"/>
    <property type="molecule type" value="Genomic_DNA"/>
</dbReference>
<dbReference type="PANTHER" id="PTHR30289">
    <property type="entry name" value="UNCHARACTERIZED PROTEIN YBCL-RELATED"/>
    <property type="match status" value="1"/>
</dbReference>
<dbReference type="InterPro" id="IPR008914">
    <property type="entry name" value="PEBP"/>
</dbReference>
<comment type="caution">
    <text evidence="1">The sequence shown here is derived from an EMBL/GenBank/DDBJ whole genome shotgun (WGS) entry which is preliminary data.</text>
</comment>
<proteinExistence type="predicted"/>
<dbReference type="InterPro" id="IPR036610">
    <property type="entry name" value="PEBP-like_sf"/>
</dbReference>
<gene>
    <name evidence="1" type="ORF">Fmac_012156</name>
</gene>
<dbReference type="NCBIfam" id="TIGR00481">
    <property type="entry name" value="YbhB/YbcL family Raf kinase inhibitor-like protein"/>
    <property type="match status" value="1"/>
</dbReference>
<keyword evidence="2" id="KW-1185">Reference proteome</keyword>
<dbReference type="AlphaFoldDB" id="A0ABD1MPG7"/>
<dbReference type="PANTHER" id="PTHR30289:SF1">
    <property type="entry name" value="PEBP (PHOSPHATIDYLETHANOLAMINE-BINDING PROTEIN) FAMILY PROTEIN"/>
    <property type="match status" value="1"/>
</dbReference>
<dbReference type="Pfam" id="PF01161">
    <property type="entry name" value="PBP"/>
    <property type="match status" value="1"/>
</dbReference>
<organism evidence="1 2">
    <name type="scientific">Flemingia macrophylla</name>
    <dbReference type="NCBI Taxonomy" id="520843"/>
    <lineage>
        <taxon>Eukaryota</taxon>
        <taxon>Viridiplantae</taxon>
        <taxon>Streptophyta</taxon>
        <taxon>Embryophyta</taxon>
        <taxon>Tracheophyta</taxon>
        <taxon>Spermatophyta</taxon>
        <taxon>Magnoliopsida</taxon>
        <taxon>eudicotyledons</taxon>
        <taxon>Gunneridae</taxon>
        <taxon>Pentapetalae</taxon>
        <taxon>rosids</taxon>
        <taxon>fabids</taxon>
        <taxon>Fabales</taxon>
        <taxon>Fabaceae</taxon>
        <taxon>Papilionoideae</taxon>
        <taxon>50 kb inversion clade</taxon>
        <taxon>NPAAA clade</taxon>
        <taxon>indigoferoid/millettioid clade</taxon>
        <taxon>Phaseoleae</taxon>
        <taxon>Flemingia</taxon>
    </lineage>
</organism>
<dbReference type="Proteomes" id="UP001603857">
    <property type="component" value="Unassembled WGS sequence"/>
</dbReference>
<reference evidence="1 2" key="1">
    <citation type="submission" date="2024-08" db="EMBL/GenBank/DDBJ databases">
        <title>Insights into the chromosomal genome structure of Flemingia macrophylla.</title>
        <authorList>
            <person name="Ding Y."/>
            <person name="Zhao Y."/>
            <person name="Bi W."/>
            <person name="Wu M."/>
            <person name="Zhao G."/>
            <person name="Gong Y."/>
            <person name="Li W."/>
            <person name="Zhang P."/>
        </authorList>
    </citation>
    <scope>NUCLEOTIDE SEQUENCE [LARGE SCALE GENOMIC DNA]</scope>
    <source>
        <strain evidence="1">DYQJB</strain>
        <tissue evidence="1">Leaf</tissue>
    </source>
</reference>
<dbReference type="SUPFAM" id="SSF49777">
    <property type="entry name" value="PEBP-like"/>
    <property type="match status" value="1"/>
</dbReference>
<accession>A0ABD1MPG7</accession>
<dbReference type="Gene3D" id="3.90.280.10">
    <property type="entry name" value="PEBP-like"/>
    <property type="match status" value="1"/>
</dbReference>
<sequence>MATRTEFRLISPACDNGKLPRYCTQEGVGTKWDISPPLEWYNVPPKTKNIVLVVQDIDFVDPKGCVVPLTHWVVVNIPITMHGLPEGFSGKEDEEGDGDGIAEGLNDWKVRLWRGPKMANYGDRFEFRLYALDDHMKFDNQA</sequence>
<name>A0ABD1MPG7_9FABA</name>
<dbReference type="InterPro" id="IPR005247">
    <property type="entry name" value="YbhB_YbcL/LppC-like"/>
</dbReference>
<evidence type="ECO:0000313" key="1">
    <source>
        <dbReference type="EMBL" id="KAL2337710.1"/>
    </source>
</evidence>
<dbReference type="CDD" id="cd00865">
    <property type="entry name" value="PEBP_bact_arch"/>
    <property type="match status" value="1"/>
</dbReference>
<protein>
    <submittedName>
        <fullName evidence="1">Uncharacterized protein</fullName>
    </submittedName>
</protein>
<evidence type="ECO:0000313" key="2">
    <source>
        <dbReference type="Proteomes" id="UP001603857"/>
    </source>
</evidence>